<dbReference type="InterPro" id="IPR036322">
    <property type="entry name" value="WD40_repeat_dom_sf"/>
</dbReference>
<dbReference type="EMBL" id="JBJKBG010000007">
    <property type="protein sequence ID" value="KAL3731645.1"/>
    <property type="molecule type" value="Genomic_DNA"/>
</dbReference>
<dbReference type="SMART" id="SM00320">
    <property type="entry name" value="WD40"/>
    <property type="match status" value="4"/>
</dbReference>
<proteinExistence type="predicted"/>
<dbReference type="AlphaFoldDB" id="A0ABD3JVD5"/>
<accession>A0ABD3JVD5</accession>
<dbReference type="InterPro" id="IPR001680">
    <property type="entry name" value="WD40_rpt"/>
</dbReference>
<dbReference type="Pfam" id="PF00400">
    <property type="entry name" value="WD40"/>
    <property type="match status" value="2"/>
</dbReference>
<evidence type="ECO:0000313" key="5">
    <source>
        <dbReference type="Proteomes" id="UP001634007"/>
    </source>
</evidence>
<evidence type="ECO:0000256" key="2">
    <source>
        <dbReference type="ARBA" id="ARBA00022737"/>
    </source>
</evidence>
<reference evidence="4 5" key="1">
    <citation type="submission" date="2024-11" db="EMBL/GenBank/DDBJ databases">
        <title>Chromosome-level genome assembly of Eucalyptus globulus Labill. provides insights into its genome evolution.</title>
        <authorList>
            <person name="Li X."/>
        </authorList>
    </citation>
    <scope>NUCLEOTIDE SEQUENCE [LARGE SCALE GENOMIC DNA]</scope>
    <source>
        <strain evidence="4">CL2024</strain>
        <tissue evidence="4">Fresh tender leaves</tissue>
    </source>
</reference>
<evidence type="ECO:0000313" key="4">
    <source>
        <dbReference type="EMBL" id="KAL3731645.1"/>
    </source>
</evidence>
<keyword evidence="5" id="KW-1185">Reference proteome</keyword>
<keyword evidence="2" id="KW-0677">Repeat</keyword>
<dbReference type="InterPro" id="IPR015943">
    <property type="entry name" value="WD40/YVTN_repeat-like_dom_sf"/>
</dbReference>
<dbReference type="Proteomes" id="UP001634007">
    <property type="component" value="Unassembled WGS sequence"/>
</dbReference>
<evidence type="ECO:0000256" key="1">
    <source>
        <dbReference type="ARBA" id="ARBA00022574"/>
    </source>
</evidence>
<keyword evidence="1 3" id="KW-0853">WD repeat</keyword>
<dbReference type="PANTHER" id="PTHR10971">
    <property type="entry name" value="MRNA EXPORT FACTOR AND BUB3"/>
    <property type="match status" value="1"/>
</dbReference>
<name>A0ABD3JVD5_EUCGL</name>
<organism evidence="4 5">
    <name type="scientific">Eucalyptus globulus</name>
    <name type="common">Tasmanian blue gum</name>
    <dbReference type="NCBI Taxonomy" id="34317"/>
    <lineage>
        <taxon>Eukaryota</taxon>
        <taxon>Viridiplantae</taxon>
        <taxon>Streptophyta</taxon>
        <taxon>Embryophyta</taxon>
        <taxon>Tracheophyta</taxon>
        <taxon>Spermatophyta</taxon>
        <taxon>Magnoliopsida</taxon>
        <taxon>eudicotyledons</taxon>
        <taxon>Gunneridae</taxon>
        <taxon>Pentapetalae</taxon>
        <taxon>rosids</taxon>
        <taxon>malvids</taxon>
        <taxon>Myrtales</taxon>
        <taxon>Myrtaceae</taxon>
        <taxon>Myrtoideae</taxon>
        <taxon>Eucalypteae</taxon>
        <taxon>Eucalyptus</taxon>
    </lineage>
</organism>
<dbReference type="SUPFAM" id="SSF50978">
    <property type="entry name" value="WD40 repeat-like"/>
    <property type="match status" value="1"/>
</dbReference>
<evidence type="ECO:0008006" key="6">
    <source>
        <dbReference type="Google" id="ProtNLM"/>
    </source>
</evidence>
<dbReference type="PROSITE" id="PS50082">
    <property type="entry name" value="WD_REPEATS_2"/>
    <property type="match status" value="1"/>
</dbReference>
<comment type="caution">
    <text evidence="4">The sequence shown here is derived from an EMBL/GenBank/DDBJ whole genome shotgun (WGS) entry which is preliminary data.</text>
</comment>
<sequence>MIAARRKLESPAGDAISGVRFAPRSNNLLVSSWDSCLRLFDADSSELRLEAPSEAALLGCCFQDESVAFGVGSDGSVMRYDLHSGAQDTIGSHADIATCIECSDQTCQVITAGLDKKVVCWDMRIDKVIANLINANGEVESISLSGCNLMVAIGNSAYVYDLRNLKRPLQLKESPVDARIRCISSCVYFKGFAVGSVDGRVAVEISPSSNSNDSSYTFRCHPKAKNGRNHLVSVNDIVFNPLGLGSFVTGDDEGYVAIWDARNRRRLLELPRFGNSVASLSYSHGARLLAVASSYTYQEANELEELPEIHIFEMNELRSGSASAGSSGTKMQSI</sequence>
<feature type="repeat" description="WD" evidence="3">
    <location>
        <begin position="227"/>
        <end position="269"/>
    </location>
</feature>
<protein>
    <recommendedName>
        <fullName evidence="6">Mitotic checkpoint protein BUB3.3</fullName>
    </recommendedName>
</protein>
<gene>
    <name evidence="4" type="ORF">ACJRO7_028514</name>
</gene>
<evidence type="ECO:0000256" key="3">
    <source>
        <dbReference type="PROSITE-ProRule" id="PRU00221"/>
    </source>
</evidence>
<dbReference type="Gene3D" id="2.130.10.10">
    <property type="entry name" value="YVTN repeat-like/Quinoprotein amine dehydrogenase"/>
    <property type="match status" value="1"/>
</dbReference>